<dbReference type="GO" id="GO:0043065">
    <property type="term" value="P:positive regulation of apoptotic process"/>
    <property type="evidence" value="ECO:0007669"/>
    <property type="project" value="TreeGrafter"/>
</dbReference>
<evidence type="ECO:0000256" key="1">
    <source>
        <dbReference type="ARBA" id="ARBA00022527"/>
    </source>
</evidence>
<dbReference type="GO" id="GO:0005634">
    <property type="term" value="C:nucleus"/>
    <property type="evidence" value="ECO:0007669"/>
    <property type="project" value="TreeGrafter"/>
</dbReference>
<dbReference type="GO" id="GO:0005524">
    <property type="term" value="F:ATP binding"/>
    <property type="evidence" value="ECO:0007669"/>
    <property type="project" value="UniProtKB-KW"/>
</dbReference>
<feature type="region of interest" description="Disordered" evidence="6">
    <location>
        <begin position="633"/>
        <end position="676"/>
    </location>
</feature>
<feature type="compositionally biased region" description="Basic and acidic residues" evidence="6">
    <location>
        <begin position="766"/>
        <end position="779"/>
    </location>
</feature>
<evidence type="ECO:0000256" key="2">
    <source>
        <dbReference type="ARBA" id="ARBA00022679"/>
    </source>
</evidence>
<keyword evidence="1" id="KW-0723">Serine/threonine-protein kinase</keyword>
<dbReference type="SMART" id="SM00220">
    <property type="entry name" value="S_TKc"/>
    <property type="match status" value="1"/>
</dbReference>
<dbReference type="InterPro" id="IPR008271">
    <property type="entry name" value="Ser/Thr_kinase_AS"/>
</dbReference>
<proteinExistence type="predicted"/>
<evidence type="ECO:0000313" key="8">
    <source>
        <dbReference type="EMBL" id="JAS41350.1"/>
    </source>
</evidence>
<feature type="domain" description="Protein kinase" evidence="7">
    <location>
        <begin position="68"/>
        <end position="326"/>
    </location>
</feature>
<reference evidence="8" key="1">
    <citation type="submission" date="2015-11" db="EMBL/GenBank/DDBJ databases">
        <title>De novo transcriptome assembly of four potential Pierce s Disease insect vectors from Arizona vineyards.</title>
        <authorList>
            <person name="Tassone E.E."/>
        </authorList>
    </citation>
    <scope>NUCLEOTIDE SEQUENCE</scope>
</reference>
<dbReference type="Gene3D" id="3.30.200.20">
    <property type="entry name" value="Phosphorylase Kinase, domain 1"/>
    <property type="match status" value="1"/>
</dbReference>
<feature type="compositionally biased region" description="Basic and acidic residues" evidence="6">
    <location>
        <begin position="830"/>
        <end position="839"/>
    </location>
</feature>
<organism evidence="8">
    <name type="scientific">Cuerna arida</name>
    <dbReference type="NCBI Taxonomy" id="1464854"/>
    <lineage>
        <taxon>Eukaryota</taxon>
        <taxon>Metazoa</taxon>
        <taxon>Ecdysozoa</taxon>
        <taxon>Arthropoda</taxon>
        <taxon>Hexapoda</taxon>
        <taxon>Insecta</taxon>
        <taxon>Pterygota</taxon>
        <taxon>Neoptera</taxon>
        <taxon>Paraneoptera</taxon>
        <taxon>Hemiptera</taxon>
        <taxon>Auchenorrhyncha</taxon>
        <taxon>Membracoidea</taxon>
        <taxon>Cicadellidae</taxon>
        <taxon>Cicadellinae</taxon>
        <taxon>Proconiini</taxon>
        <taxon>Cuerna</taxon>
    </lineage>
</organism>
<sequence length="958" mass="107618">MIVYPPPVTMATRRGVHPRFLKKMTNIKTPKRQVVQWKQTNVEHGVVIVDEKQLLKLIKTEPIEKYYDLDPEPFATGLFANVRRCRSRETGEVFAAKFSSRARYGEDCTQEIHHEIALLSLCSPSPRIVRLHDVFQSSKEVIIVMEFAPGGDMQTIIDDNLVPFESDVVKFVQHVVEGLAYLHHRKIVHLDIKPQNLVMMGDFPDCDVKVCDFEISRVIVEGTEIREILGTPEYVAPEILHYEPITLAADMWSLGVTTYVLLTGFSPFGGETDQETFLNISQAALDFPDELFEDISDDAKDFIKRLLVRDPKNRMTARECLRHRWLASNRKPNGTKTSPRPETISSPDPARRVGCSSCPPSINQKNLRKYLSKSREALFEKVISRSKDLPQENLRKSTLMSRYNKTRRMCESQMSLVSKSRERLLMSDQQSMMTPNLHRSREKLYGLRSLSKSHEVLNLCKTVGALNSDLSVPESSPLRGILKKLTRATTTDFSTLAGEIKERNSNCSSTSSLNEKDKTNSEKTSKVILDKDNSNSETTCLETDKISKQGLVVPPEVQPLQSVLTFMCNNNINNEPKNDSSKNEDCNKENVAVDKHETGAFIEVQKEEEITHEKKEKHRPPPLFTKQLSILQSDDDPQSPEANLDSLSLTEGTSTSCSEISDEDAGSLERITGDISTEEDEPRYTVAQLISAYNLHQEIVTKCSLEVTMNAENLETKIPPLIESVPNKKFPTGPNALRLFIPNIDIASRCTKRTARKKPTMRPAPRRIEEISEEAKDNIESNTPSEPLTPPENTVYENSLTDSKSPEKIVKSSLPTDVEKSVLLKHKLEKSDSKEKCRLSGDNLPRNFVRSSSISSEASFKSSGASSNVTTSMEELSPNERKPRSNRSSGIASSDGDQSVDTWGRAINSTAGSSRTSDKSSHTTPRPNRKSFCSPRGPVIHTDSKTRRKSSPIMKPFY</sequence>
<dbReference type="SUPFAM" id="SSF56112">
    <property type="entry name" value="Protein kinase-like (PK-like)"/>
    <property type="match status" value="1"/>
</dbReference>
<dbReference type="PROSITE" id="PS50011">
    <property type="entry name" value="PROTEIN_KINASE_DOM"/>
    <property type="match status" value="1"/>
</dbReference>
<accession>A0A1B6ETW5</accession>
<dbReference type="Gene3D" id="1.10.510.10">
    <property type="entry name" value="Transferase(Phosphotransferase) domain 1"/>
    <property type="match status" value="1"/>
</dbReference>
<keyword evidence="5" id="KW-0067">ATP-binding</keyword>
<keyword evidence="2" id="KW-0808">Transferase</keyword>
<keyword evidence="4" id="KW-0418">Kinase</keyword>
<gene>
    <name evidence="8" type="ORF">g.20830</name>
</gene>
<feature type="compositionally biased region" description="Polar residues" evidence="6">
    <location>
        <begin position="645"/>
        <end position="659"/>
    </location>
</feature>
<feature type="compositionally biased region" description="Polar residues" evidence="6">
    <location>
        <begin position="780"/>
        <end position="803"/>
    </location>
</feature>
<feature type="region of interest" description="Disordered" evidence="6">
    <location>
        <begin position="328"/>
        <end position="358"/>
    </location>
</feature>
<feature type="region of interest" description="Disordered" evidence="6">
    <location>
        <begin position="830"/>
        <end position="958"/>
    </location>
</feature>
<evidence type="ECO:0000256" key="3">
    <source>
        <dbReference type="ARBA" id="ARBA00022741"/>
    </source>
</evidence>
<feature type="compositionally biased region" description="Polar residues" evidence="6">
    <location>
        <begin position="330"/>
        <end position="346"/>
    </location>
</feature>
<dbReference type="AlphaFoldDB" id="A0A1B6ETW5"/>
<evidence type="ECO:0000256" key="6">
    <source>
        <dbReference type="SAM" id="MobiDB-lite"/>
    </source>
</evidence>
<dbReference type="InterPro" id="IPR000719">
    <property type="entry name" value="Prot_kinase_dom"/>
</dbReference>
<name>A0A1B6ETW5_9HEMI</name>
<dbReference type="PROSITE" id="PS00108">
    <property type="entry name" value="PROTEIN_KINASE_ST"/>
    <property type="match status" value="1"/>
</dbReference>
<feature type="compositionally biased region" description="Low complexity" evidence="6">
    <location>
        <begin position="851"/>
        <end position="867"/>
    </location>
</feature>
<protein>
    <recommendedName>
        <fullName evidence="7">Protein kinase domain-containing protein</fullName>
    </recommendedName>
</protein>
<evidence type="ECO:0000256" key="5">
    <source>
        <dbReference type="ARBA" id="ARBA00022840"/>
    </source>
</evidence>
<dbReference type="GO" id="GO:0004674">
    <property type="term" value="F:protein serine/threonine kinase activity"/>
    <property type="evidence" value="ECO:0007669"/>
    <property type="project" value="UniProtKB-KW"/>
</dbReference>
<feature type="compositionally biased region" description="Polar residues" evidence="6">
    <location>
        <begin position="886"/>
        <end position="915"/>
    </location>
</feature>
<dbReference type="PANTHER" id="PTHR24342:SF12">
    <property type="entry name" value="DEATH-ASSOCIATED PROTEIN KINASE RELATED"/>
    <property type="match status" value="1"/>
</dbReference>
<dbReference type="GO" id="GO:0035556">
    <property type="term" value="P:intracellular signal transduction"/>
    <property type="evidence" value="ECO:0007669"/>
    <property type="project" value="TreeGrafter"/>
</dbReference>
<feature type="compositionally biased region" description="Basic and acidic residues" evidence="6">
    <location>
        <begin position="514"/>
        <end position="531"/>
    </location>
</feature>
<dbReference type="PANTHER" id="PTHR24342">
    <property type="entry name" value="SERINE/THREONINE-PROTEIN KINASE 17"/>
    <property type="match status" value="1"/>
</dbReference>
<keyword evidence="3" id="KW-0547">Nucleotide-binding</keyword>
<dbReference type="EMBL" id="GECZ01028419">
    <property type="protein sequence ID" value="JAS41350.1"/>
    <property type="molecule type" value="Transcribed_RNA"/>
</dbReference>
<evidence type="ECO:0000256" key="4">
    <source>
        <dbReference type="ARBA" id="ARBA00022777"/>
    </source>
</evidence>
<dbReference type="Pfam" id="PF00069">
    <property type="entry name" value="Pkinase"/>
    <property type="match status" value="1"/>
</dbReference>
<dbReference type="InterPro" id="IPR011009">
    <property type="entry name" value="Kinase-like_dom_sf"/>
</dbReference>
<feature type="region of interest" description="Disordered" evidence="6">
    <location>
        <begin position="753"/>
        <end position="813"/>
    </location>
</feature>
<feature type="region of interest" description="Disordered" evidence="6">
    <location>
        <begin position="504"/>
        <end position="531"/>
    </location>
</feature>
<evidence type="ECO:0000259" key="7">
    <source>
        <dbReference type="PROSITE" id="PS50011"/>
    </source>
</evidence>